<dbReference type="EMBL" id="CP101118">
    <property type="protein sequence ID" value="WZF87275.1"/>
    <property type="molecule type" value="Genomic_DNA"/>
</dbReference>
<name>A0ABZ2VY70_9GAMM</name>
<dbReference type="InterPro" id="IPR025455">
    <property type="entry name" value="DUF4276"/>
</dbReference>
<organism evidence="1 2">
    <name type="scientific">Marinobacter metalliresistant</name>
    <dbReference type="NCBI Taxonomy" id="2961995"/>
    <lineage>
        <taxon>Bacteria</taxon>
        <taxon>Pseudomonadati</taxon>
        <taxon>Pseudomonadota</taxon>
        <taxon>Gammaproteobacteria</taxon>
        <taxon>Pseudomonadales</taxon>
        <taxon>Marinobacteraceae</taxon>
        <taxon>Marinobacter</taxon>
    </lineage>
</organism>
<accession>A0ABZ2VY70</accession>
<dbReference type="RefSeq" id="WP_117618933.1">
    <property type="nucleotide sequence ID" value="NZ_CP101118.1"/>
</dbReference>
<proteinExistence type="predicted"/>
<dbReference type="Pfam" id="PF14103">
    <property type="entry name" value="DUF4276"/>
    <property type="match status" value="1"/>
</dbReference>
<evidence type="ECO:0000313" key="2">
    <source>
        <dbReference type="Proteomes" id="UP001475781"/>
    </source>
</evidence>
<dbReference type="Proteomes" id="UP001475781">
    <property type="component" value="Chromosome"/>
</dbReference>
<sequence length="186" mass="20864">MTELVFFLEEPSAKAMLEGVVPRLLDDSINVRYVVFEGKQDLEKRLPRRLRGWQNPHARFLVMRDQDSGDCYEIKGKLAGICDRAGRPDALIRIACHELESFYLGDLNAVAATIGPQKLAKQQNNAKYRDPDRLNNAAQELKRIAKTYQKLSGSRAIGPVLSLDENQSQSFNQLIGGIKRLAGVQP</sequence>
<reference evidence="1 2" key="1">
    <citation type="submission" date="2022-07" db="EMBL/GenBank/DDBJ databases">
        <title>A copper resistant bacterium isolated from sediment samples of deep sea hydrothermal areas.</title>
        <authorList>
            <person name="Zeng X."/>
        </authorList>
    </citation>
    <scope>NUCLEOTIDE SEQUENCE [LARGE SCALE GENOMIC DNA]</scope>
    <source>
        <strain evidence="2">CuT 6</strain>
    </source>
</reference>
<gene>
    <name evidence="1" type="ORF">NLK58_13030</name>
</gene>
<protein>
    <submittedName>
        <fullName evidence="1">DUF4276 family protein</fullName>
    </submittedName>
</protein>
<keyword evidence="2" id="KW-1185">Reference proteome</keyword>
<evidence type="ECO:0000313" key="1">
    <source>
        <dbReference type="EMBL" id="WZF87275.1"/>
    </source>
</evidence>